<reference evidence="2 3" key="1">
    <citation type="submission" date="2018-03" db="EMBL/GenBank/DDBJ databases">
        <title>Draft Genome Sequences of the Obligatory Marine Myxobacteria Enhygromyxa salina SWB005.</title>
        <authorList>
            <person name="Poehlein A."/>
            <person name="Moghaddam J.A."/>
            <person name="Harms H."/>
            <person name="Alanjari M."/>
            <person name="Koenig G.M."/>
            <person name="Daniel R."/>
            <person name="Schaeberle T.F."/>
        </authorList>
    </citation>
    <scope>NUCLEOTIDE SEQUENCE [LARGE SCALE GENOMIC DNA]</scope>
    <source>
        <strain evidence="2 3">SWB005</strain>
    </source>
</reference>
<evidence type="ECO:0000259" key="1">
    <source>
        <dbReference type="Pfam" id="PF12680"/>
    </source>
</evidence>
<comment type="caution">
    <text evidence="2">The sequence shown here is derived from an EMBL/GenBank/DDBJ whole genome shotgun (WGS) entry which is preliminary data.</text>
</comment>
<feature type="domain" description="SnoaL-like" evidence="1">
    <location>
        <begin position="8"/>
        <end position="109"/>
    </location>
</feature>
<evidence type="ECO:0000313" key="2">
    <source>
        <dbReference type="EMBL" id="PRP93214.1"/>
    </source>
</evidence>
<dbReference type="RefSeq" id="WP_106393668.1">
    <property type="nucleotide sequence ID" value="NZ_PVNK01000189.1"/>
</dbReference>
<dbReference type="SUPFAM" id="SSF54427">
    <property type="entry name" value="NTF2-like"/>
    <property type="match status" value="1"/>
</dbReference>
<gene>
    <name evidence="2" type="ORF">ENSA5_43910</name>
</gene>
<dbReference type="OrthoDB" id="391735at2"/>
<dbReference type="EMBL" id="PVNK01000189">
    <property type="protein sequence ID" value="PRP93214.1"/>
    <property type="molecule type" value="Genomic_DNA"/>
</dbReference>
<sequence length="157" mass="18027">MPTHTELIERFYTSFAKGDAEGMIACYHPELRFSDPVFVDLDAREAAGMWRMLCARAQDFSLEFSAVEAEGDRGSAHWEARYLFSATGRQVHNVIDAELRFADGKIIEHRDHFDFYRWSRQALGLPGWLLGWTPMLRSKVRGQARKGLERYLLGSPS</sequence>
<dbReference type="InterPro" id="IPR032710">
    <property type="entry name" value="NTF2-like_dom_sf"/>
</dbReference>
<dbReference type="Proteomes" id="UP000237968">
    <property type="component" value="Unassembled WGS sequence"/>
</dbReference>
<dbReference type="InterPro" id="IPR037401">
    <property type="entry name" value="SnoaL-like"/>
</dbReference>
<evidence type="ECO:0000313" key="3">
    <source>
        <dbReference type="Proteomes" id="UP000237968"/>
    </source>
</evidence>
<dbReference type="Gene3D" id="3.10.450.50">
    <property type="match status" value="1"/>
</dbReference>
<keyword evidence="3" id="KW-1185">Reference proteome</keyword>
<dbReference type="Pfam" id="PF12680">
    <property type="entry name" value="SnoaL_2"/>
    <property type="match status" value="1"/>
</dbReference>
<accession>A0A2S9XK10</accession>
<dbReference type="AlphaFoldDB" id="A0A2S9XK10"/>
<proteinExistence type="predicted"/>
<organism evidence="2 3">
    <name type="scientific">Enhygromyxa salina</name>
    <dbReference type="NCBI Taxonomy" id="215803"/>
    <lineage>
        <taxon>Bacteria</taxon>
        <taxon>Pseudomonadati</taxon>
        <taxon>Myxococcota</taxon>
        <taxon>Polyangia</taxon>
        <taxon>Nannocystales</taxon>
        <taxon>Nannocystaceae</taxon>
        <taxon>Enhygromyxa</taxon>
    </lineage>
</organism>
<name>A0A2S9XK10_9BACT</name>
<protein>
    <submittedName>
        <fullName evidence="2">SnoaL-like domain protein</fullName>
    </submittedName>
</protein>